<proteinExistence type="predicted"/>
<protein>
    <submittedName>
        <fullName evidence="3">Uncharacterized protein</fullName>
    </submittedName>
</protein>
<keyword evidence="2" id="KW-1133">Transmembrane helix</keyword>
<feature type="transmembrane region" description="Helical" evidence="2">
    <location>
        <begin position="154"/>
        <end position="176"/>
    </location>
</feature>
<evidence type="ECO:0000313" key="3">
    <source>
        <dbReference type="EMBL" id="RYN63060.1"/>
    </source>
</evidence>
<evidence type="ECO:0000256" key="2">
    <source>
        <dbReference type="SAM" id="Phobius"/>
    </source>
</evidence>
<dbReference type="AlphaFoldDB" id="A0A4Q4MXM1"/>
<keyword evidence="2" id="KW-0812">Transmembrane</keyword>
<name>A0A4Q4MXM1_ALTAL</name>
<reference evidence="4" key="1">
    <citation type="journal article" date="2019" name="bioRxiv">
        <title>Genomics, evolutionary history and diagnostics of the Alternaria alternata species group including apple and Asian pear pathotypes.</title>
        <authorList>
            <person name="Armitage A.D."/>
            <person name="Cockerton H.M."/>
            <person name="Sreenivasaprasad S."/>
            <person name="Woodhall J.W."/>
            <person name="Lane C.R."/>
            <person name="Harrison R.J."/>
            <person name="Clarkson J.P."/>
        </authorList>
    </citation>
    <scope>NUCLEOTIDE SEQUENCE [LARGE SCALE GENOMIC DNA]</scope>
    <source>
        <strain evidence="4">FERA 1177</strain>
    </source>
</reference>
<accession>A0A4Q4MXM1</accession>
<sequence>MYPTNVAVIICSAIVGLIRFAMVVKNYRGFEHADRTTSLWSDPIFLSRLSEAIPFLLCILSIAFASCGLTQYGLSAQWAIFSTLSIFDLLGAKQWFYPLPGLGRWQKAGIWTVVLLSLAGIGIAAGLPTIYTPFVMSLVFGMVYAYITKGSTRWGPYLAFTLLLFGAALALGVLVFKFKMSQLSDYSFLLLNLLHPRTVHGSVSWWKSPSKLKLSSTSNSTSNLNEVIPRSLSTPANTPPTYHDALWVTHKYHDFLSEPQKSPYHHRGEKGKGFVSEDV</sequence>
<keyword evidence="2" id="KW-0472">Membrane</keyword>
<feature type="transmembrane region" description="Helical" evidence="2">
    <location>
        <begin position="45"/>
        <end position="66"/>
    </location>
</feature>
<dbReference type="Proteomes" id="UP000291422">
    <property type="component" value="Unassembled WGS sequence"/>
</dbReference>
<evidence type="ECO:0000256" key="1">
    <source>
        <dbReference type="SAM" id="MobiDB-lite"/>
    </source>
</evidence>
<comment type="caution">
    <text evidence="3">The sequence shown here is derived from an EMBL/GenBank/DDBJ whole genome shotgun (WGS) entry which is preliminary data.</text>
</comment>
<gene>
    <name evidence="3" type="ORF">AA0117_g12847</name>
</gene>
<feature type="transmembrane region" description="Helical" evidence="2">
    <location>
        <begin position="78"/>
        <end position="96"/>
    </location>
</feature>
<organism evidence="3 4">
    <name type="scientific">Alternaria alternata</name>
    <name type="common">Alternaria rot fungus</name>
    <name type="synonym">Torula alternata</name>
    <dbReference type="NCBI Taxonomy" id="5599"/>
    <lineage>
        <taxon>Eukaryota</taxon>
        <taxon>Fungi</taxon>
        <taxon>Dikarya</taxon>
        <taxon>Ascomycota</taxon>
        <taxon>Pezizomycotina</taxon>
        <taxon>Dothideomycetes</taxon>
        <taxon>Pleosporomycetidae</taxon>
        <taxon>Pleosporales</taxon>
        <taxon>Pleosporineae</taxon>
        <taxon>Pleosporaceae</taxon>
        <taxon>Alternaria</taxon>
        <taxon>Alternaria sect. Alternaria</taxon>
        <taxon>Alternaria alternata complex</taxon>
    </lineage>
</organism>
<dbReference type="EMBL" id="PDXD01000091">
    <property type="protein sequence ID" value="RYN63060.1"/>
    <property type="molecule type" value="Genomic_DNA"/>
</dbReference>
<feature type="region of interest" description="Disordered" evidence="1">
    <location>
        <begin position="259"/>
        <end position="279"/>
    </location>
</feature>
<evidence type="ECO:0000313" key="4">
    <source>
        <dbReference type="Proteomes" id="UP000291422"/>
    </source>
</evidence>
<feature type="transmembrane region" description="Helical" evidence="2">
    <location>
        <begin position="108"/>
        <end position="134"/>
    </location>
</feature>
<feature type="transmembrane region" description="Helical" evidence="2">
    <location>
        <begin position="6"/>
        <end position="24"/>
    </location>
</feature>